<reference evidence="3" key="1">
    <citation type="submission" date="2014-12" db="EMBL/GenBank/DDBJ databases">
        <title>Insight into the proteome of Arion vulgaris.</title>
        <authorList>
            <person name="Aradska J."/>
            <person name="Bulat T."/>
            <person name="Smidak R."/>
            <person name="Sarate P."/>
            <person name="Gangsoo J."/>
            <person name="Sialana F."/>
            <person name="Bilban M."/>
            <person name="Lubec G."/>
        </authorList>
    </citation>
    <scope>NUCLEOTIDE SEQUENCE</scope>
    <source>
        <tissue evidence="3">Skin</tissue>
    </source>
</reference>
<dbReference type="AlphaFoldDB" id="A0A0B6ZQK6"/>
<feature type="non-terminal residue" evidence="3">
    <location>
        <position position="62"/>
    </location>
</feature>
<evidence type="ECO:0000256" key="1">
    <source>
        <dbReference type="SAM" id="Phobius"/>
    </source>
</evidence>
<protein>
    <submittedName>
        <fullName evidence="3">Uncharacterized protein</fullName>
    </submittedName>
</protein>
<evidence type="ECO:0000313" key="2">
    <source>
        <dbReference type="EMBL" id="CEK70852.1"/>
    </source>
</evidence>
<gene>
    <name evidence="3" type="primary">ORF75889</name>
    <name evidence="2" type="synonym">ORF75884</name>
</gene>
<dbReference type="EMBL" id="HACG01023987">
    <property type="protein sequence ID" value="CEK70852.1"/>
    <property type="molecule type" value="Transcribed_RNA"/>
</dbReference>
<accession>A0A0B6ZQK6</accession>
<proteinExistence type="predicted"/>
<organism evidence="3">
    <name type="scientific">Arion vulgaris</name>
    <dbReference type="NCBI Taxonomy" id="1028688"/>
    <lineage>
        <taxon>Eukaryota</taxon>
        <taxon>Metazoa</taxon>
        <taxon>Spiralia</taxon>
        <taxon>Lophotrochozoa</taxon>
        <taxon>Mollusca</taxon>
        <taxon>Gastropoda</taxon>
        <taxon>Heterobranchia</taxon>
        <taxon>Euthyneura</taxon>
        <taxon>Panpulmonata</taxon>
        <taxon>Eupulmonata</taxon>
        <taxon>Stylommatophora</taxon>
        <taxon>Helicina</taxon>
        <taxon>Arionoidea</taxon>
        <taxon>Arionidae</taxon>
        <taxon>Arion</taxon>
    </lineage>
</organism>
<keyword evidence="1" id="KW-0812">Transmembrane</keyword>
<keyword evidence="1" id="KW-1133">Transmembrane helix</keyword>
<sequence>MYILAVRYSIFIVILDMSLLLNSQVLLTGHWLNRWDLGDMGREVYRHTTSPNLNDINQFTLQ</sequence>
<evidence type="ECO:0000313" key="3">
    <source>
        <dbReference type="EMBL" id="CEK70853.1"/>
    </source>
</evidence>
<name>A0A0B6ZQK6_9EUPU</name>
<feature type="transmembrane region" description="Helical" evidence="1">
    <location>
        <begin position="6"/>
        <end position="32"/>
    </location>
</feature>
<keyword evidence="1" id="KW-0472">Membrane</keyword>
<dbReference type="EMBL" id="HACG01023988">
    <property type="protein sequence ID" value="CEK70853.1"/>
    <property type="molecule type" value="Transcribed_RNA"/>
</dbReference>